<reference evidence="1 2" key="1">
    <citation type="submission" date="2021-06" db="EMBL/GenBank/DDBJ databases">
        <title>Bacillus sp. RD4P76, an endophyte from a halophyte.</title>
        <authorList>
            <person name="Sun J.-Q."/>
        </authorList>
    </citation>
    <scope>NUCLEOTIDE SEQUENCE [LARGE SCALE GENOMIC DNA]</scope>
    <source>
        <strain evidence="1 2">CGMCC 1.15917</strain>
    </source>
</reference>
<proteinExistence type="predicted"/>
<comment type="caution">
    <text evidence="1">The sequence shown here is derived from an EMBL/GenBank/DDBJ whole genome shotgun (WGS) entry which is preliminary data.</text>
</comment>
<sequence>MFSEELYQKYVDFLKENDPSRRPHILYEHYDYSGSRAHLARCLVLYFHKTNPEFINDAIAMLESAVELALEERDEDGKLDVDSIVWAYKDISTWYGTYTENREQCLISANKGIEVLKNVSDKELGFGVRGQVWFNRWMALSLLGREGEALEECKGKIHEVEIKNLNCSSNSMLYYGYLFLAQRNAQNNKYEEAIDYLLASMKYIEFQEETKEKGLKEIEEILKERESDPAECLKKLEKKIELNSSLHPAWDFN</sequence>
<evidence type="ECO:0000313" key="2">
    <source>
        <dbReference type="Proteomes" id="UP000784880"/>
    </source>
</evidence>
<protein>
    <recommendedName>
        <fullName evidence="3">Tetratricopeptide repeat protein</fullName>
    </recommendedName>
</protein>
<name>A0ABS6JJ27_9BACI</name>
<dbReference type="Proteomes" id="UP000784880">
    <property type="component" value="Unassembled WGS sequence"/>
</dbReference>
<dbReference type="RefSeq" id="WP_217067816.1">
    <property type="nucleotide sequence ID" value="NZ_JAHQCS010000147.1"/>
</dbReference>
<gene>
    <name evidence="1" type="ORF">KS419_18200</name>
</gene>
<dbReference type="EMBL" id="JAHQCS010000147">
    <property type="protein sequence ID" value="MBU9713665.1"/>
    <property type="molecule type" value="Genomic_DNA"/>
</dbReference>
<organism evidence="1 2">
    <name type="scientific">Evansella tamaricis</name>
    <dbReference type="NCBI Taxonomy" id="2069301"/>
    <lineage>
        <taxon>Bacteria</taxon>
        <taxon>Bacillati</taxon>
        <taxon>Bacillota</taxon>
        <taxon>Bacilli</taxon>
        <taxon>Bacillales</taxon>
        <taxon>Bacillaceae</taxon>
        <taxon>Evansella</taxon>
    </lineage>
</organism>
<evidence type="ECO:0000313" key="1">
    <source>
        <dbReference type="EMBL" id="MBU9713665.1"/>
    </source>
</evidence>
<keyword evidence="2" id="KW-1185">Reference proteome</keyword>
<evidence type="ECO:0008006" key="3">
    <source>
        <dbReference type="Google" id="ProtNLM"/>
    </source>
</evidence>
<accession>A0ABS6JJ27</accession>